<gene>
    <name evidence="5" type="ORF">Q8A67_016020</name>
</gene>
<evidence type="ECO:0000313" key="6">
    <source>
        <dbReference type="Proteomes" id="UP001187343"/>
    </source>
</evidence>
<reference evidence="5" key="1">
    <citation type="submission" date="2023-08" db="EMBL/GenBank/DDBJ databases">
        <title>Chromosome-level Genome Assembly of mud carp (Cirrhinus molitorella).</title>
        <authorList>
            <person name="Liu H."/>
        </authorList>
    </citation>
    <scope>NUCLEOTIDE SEQUENCE</scope>
    <source>
        <strain evidence="5">Prfri</strain>
        <tissue evidence="5">Muscle</tissue>
    </source>
</reference>
<evidence type="ECO:0000313" key="5">
    <source>
        <dbReference type="EMBL" id="KAK2887792.1"/>
    </source>
</evidence>
<evidence type="ECO:0000256" key="1">
    <source>
        <dbReference type="ARBA" id="ARBA00004141"/>
    </source>
</evidence>
<sequence length="218" mass="23834">MIRLALARALVTRHTPGPGHLHTRFLGTHRRKIKPEQLELPNQAREFVYSLSPANRSCLLKELQNFESKTQDSEESSPPTAAQLRYILLHNAIPFIGFGFLDNAIMIAAGTQIELSIGLTLGISTMAAAALGNLVSDLAGLGLAGYVEALAARFGMQIPDLTPKQVDMWQTRVTSHMGKAIGVAIGCILGMFPLLFLSDDKDDEKEEEKKAKKQPKTN</sequence>
<dbReference type="EMBL" id="JAUYZG010000015">
    <property type="protein sequence ID" value="KAK2887792.1"/>
    <property type="molecule type" value="Genomic_DNA"/>
</dbReference>
<keyword evidence="4" id="KW-0472">Membrane</keyword>
<keyword evidence="3" id="KW-1133">Transmembrane helix</keyword>
<keyword evidence="6" id="KW-1185">Reference proteome</keyword>
<dbReference type="GO" id="GO:0003231">
    <property type="term" value="P:cardiac ventricle development"/>
    <property type="evidence" value="ECO:0007669"/>
    <property type="project" value="TreeGrafter"/>
</dbReference>
<dbReference type="AlphaFoldDB" id="A0AA88PJN8"/>
<name>A0AA88PJN8_9TELE</name>
<keyword evidence="2" id="KW-0812">Transmembrane</keyword>
<proteinExistence type="predicted"/>
<evidence type="ECO:0000256" key="3">
    <source>
        <dbReference type="ARBA" id="ARBA00022989"/>
    </source>
</evidence>
<protein>
    <submittedName>
        <fullName evidence="5">Uncharacterized protein</fullName>
    </submittedName>
</protein>
<dbReference type="InterPro" id="IPR019537">
    <property type="entry name" value="TMEM65"/>
</dbReference>
<comment type="subcellular location">
    <subcellularLocation>
        <location evidence="1">Membrane</location>
        <topology evidence="1">Multi-pass membrane protein</topology>
    </subcellularLocation>
</comment>
<dbReference type="PANTHER" id="PTHR21706">
    <property type="entry name" value="TRANSMEMBRANE PROTEIN 65"/>
    <property type="match status" value="1"/>
</dbReference>
<dbReference type="Pfam" id="PF10507">
    <property type="entry name" value="TMEM65"/>
    <property type="match status" value="1"/>
</dbReference>
<dbReference type="GO" id="GO:1903779">
    <property type="term" value="P:regulation of cardiac conduction"/>
    <property type="evidence" value="ECO:0007669"/>
    <property type="project" value="TreeGrafter"/>
</dbReference>
<dbReference type="GO" id="GO:0005739">
    <property type="term" value="C:mitochondrion"/>
    <property type="evidence" value="ECO:0007669"/>
    <property type="project" value="TreeGrafter"/>
</dbReference>
<evidence type="ECO:0000256" key="4">
    <source>
        <dbReference type="ARBA" id="ARBA00023136"/>
    </source>
</evidence>
<accession>A0AA88PJN8</accession>
<dbReference type="GO" id="GO:0016020">
    <property type="term" value="C:membrane"/>
    <property type="evidence" value="ECO:0007669"/>
    <property type="project" value="UniProtKB-SubCell"/>
</dbReference>
<evidence type="ECO:0000256" key="2">
    <source>
        <dbReference type="ARBA" id="ARBA00022692"/>
    </source>
</evidence>
<dbReference type="Proteomes" id="UP001187343">
    <property type="component" value="Unassembled WGS sequence"/>
</dbReference>
<organism evidence="5 6">
    <name type="scientific">Cirrhinus molitorella</name>
    <name type="common">mud carp</name>
    <dbReference type="NCBI Taxonomy" id="172907"/>
    <lineage>
        <taxon>Eukaryota</taxon>
        <taxon>Metazoa</taxon>
        <taxon>Chordata</taxon>
        <taxon>Craniata</taxon>
        <taxon>Vertebrata</taxon>
        <taxon>Euteleostomi</taxon>
        <taxon>Actinopterygii</taxon>
        <taxon>Neopterygii</taxon>
        <taxon>Teleostei</taxon>
        <taxon>Ostariophysi</taxon>
        <taxon>Cypriniformes</taxon>
        <taxon>Cyprinidae</taxon>
        <taxon>Labeoninae</taxon>
        <taxon>Labeonini</taxon>
        <taxon>Cirrhinus</taxon>
    </lineage>
</organism>
<comment type="caution">
    <text evidence="5">The sequence shown here is derived from an EMBL/GenBank/DDBJ whole genome shotgun (WGS) entry which is preliminary data.</text>
</comment>
<dbReference type="PANTHER" id="PTHR21706:SF15">
    <property type="entry name" value="TRANSMEMBRANE PROTEIN 65"/>
    <property type="match status" value="1"/>
</dbReference>